<feature type="transmembrane region" description="Helical" evidence="1">
    <location>
        <begin position="262"/>
        <end position="283"/>
    </location>
</feature>
<evidence type="ECO:0000256" key="1">
    <source>
        <dbReference type="SAM" id="Phobius"/>
    </source>
</evidence>
<evidence type="ECO:0000313" key="3">
    <source>
        <dbReference type="Proteomes" id="UP000035963"/>
    </source>
</evidence>
<gene>
    <name evidence="2" type="ORF">EOS_13410</name>
</gene>
<evidence type="ECO:0008006" key="4">
    <source>
        <dbReference type="Google" id="ProtNLM"/>
    </source>
</evidence>
<dbReference type="PANTHER" id="PTHR39419:SF1">
    <property type="entry name" value="SLL0814 PROTEIN"/>
    <property type="match status" value="1"/>
</dbReference>
<feature type="transmembrane region" description="Helical" evidence="1">
    <location>
        <begin position="183"/>
        <end position="207"/>
    </location>
</feature>
<dbReference type="InterPro" id="IPR007354">
    <property type="entry name" value="CruF-like"/>
</dbReference>
<comment type="caution">
    <text evidence="2">The sequence shown here is derived from an EMBL/GenBank/DDBJ whole genome shotgun (WGS) entry which is preliminary data.</text>
</comment>
<dbReference type="PANTHER" id="PTHR39419">
    <property type="entry name" value="SLL0814 PROTEIN"/>
    <property type="match status" value="1"/>
</dbReference>
<dbReference type="Proteomes" id="UP000035963">
    <property type="component" value="Unassembled WGS sequence"/>
</dbReference>
<accession>A0A0J1CYX1</accession>
<keyword evidence="1" id="KW-0812">Transmembrane</keyword>
<feature type="transmembrane region" description="Helical" evidence="1">
    <location>
        <begin position="219"/>
        <end position="242"/>
    </location>
</feature>
<name>A0A0J1CYX1_9BURK</name>
<dbReference type="Pfam" id="PF04240">
    <property type="entry name" value="Caroten_synth"/>
    <property type="match status" value="1"/>
</dbReference>
<dbReference type="EMBL" id="AEJF01000086">
    <property type="protein sequence ID" value="KLU25724.1"/>
    <property type="molecule type" value="Genomic_DNA"/>
</dbReference>
<proteinExistence type="predicted"/>
<organism evidence="2 3">
    <name type="scientific">Caballeronia mineralivorans PML1(12)</name>
    <dbReference type="NCBI Taxonomy" id="908627"/>
    <lineage>
        <taxon>Bacteria</taxon>
        <taxon>Pseudomonadati</taxon>
        <taxon>Pseudomonadota</taxon>
        <taxon>Betaproteobacteria</taxon>
        <taxon>Burkholderiales</taxon>
        <taxon>Burkholderiaceae</taxon>
        <taxon>Caballeronia</taxon>
    </lineage>
</organism>
<feature type="transmembrane region" description="Helical" evidence="1">
    <location>
        <begin position="103"/>
        <end position="124"/>
    </location>
</feature>
<dbReference type="AlphaFoldDB" id="A0A0J1CYX1"/>
<evidence type="ECO:0000313" key="2">
    <source>
        <dbReference type="EMBL" id="KLU25724.1"/>
    </source>
</evidence>
<feature type="transmembrane region" description="Helical" evidence="1">
    <location>
        <begin position="12"/>
        <end position="29"/>
    </location>
</feature>
<reference evidence="2 3" key="1">
    <citation type="journal article" date="2015" name="Genome Announc.">
        <title>Draft Genome Sequence of Burkholderia sp. Strain PML1(12), an Ectomycorrhizosphere-Inhabiting Bacterium with Effective Mineral-Weathering Ability.</title>
        <authorList>
            <person name="Uroz S."/>
            <person name="Oger P."/>
        </authorList>
    </citation>
    <scope>NUCLEOTIDE SEQUENCE [LARGE SCALE GENOMIC DNA]</scope>
    <source>
        <strain evidence="3">PML1(12)</strain>
    </source>
</reference>
<keyword evidence="1" id="KW-0472">Membrane</keyword>
<dbReference type="PATRIC" id="fig|908627.4.peg.2989"/>
<keyword evidence="3" id="KW-1185">Reference proteome</keyword>
<keyword evidence="1" id="KW-1133">Transmembrane helix</keyword>
<feature type="transmembrane region" description="Helical" evidence="1">
    <location>
        <begin position="35"/>
        <end position="57"/>
    </location>
</feature>
<protein>
    <recommendedName>
        <fullName evidence="4">Carotenoid biosynthesis protein</fullName>
    </recommendedName>
</protein>
<feature type="transmembrane region" description="Helical" evidence="1">
    <location>
        <begin position="144"/>
        <end position="163"/>
    </location>
</feature>
<dbReference type="RefSeq" id="WP_047847139.1">
    <property type="nucleotide sequence ID" value="NZ_AEJF01000086.1"/>
</dbReference>
<feature type="transmembrane region" description="Helical" evidence="1">
    <location>
        <begin position="64"/>
        <end position="83"/>
    </location>
</feature>
<sequence>MKVLQATHPKAGAQWISPALWVFAAASVLSHVASVLLHLPTVVGGAMLALSLLMFGLLHGASTYGWRAILFFIAICLGFSNAFENLSIVTGFPFGSYHYSDTIGPKLFLVPLLIGPAYFGVGYLSWTLARAILGDTSGRLRGSLAVQTPVIASFIMVSWDLTIDPMMSTITGNWIWHHGGSYFGVPFVNFLGWYLTVYVFFQVFALYARRLKGPRPDMAGYWIKPLFAYTSIIAAPILSLLFDTQAGGVTDPSGAVWQLHDIRAATALVGLFTVLPFWLLAVFRSLARVGE</sequence>
<dbReference type="OrthoDB" id="9811293at2"/>